<name>A0A4S3PVU5_9BACI</name>
<keyword evidence="3" id="KW-1185">Reference proteome</keyword>
<gene>
    <name evidence="2" type="ORF">E1I69_07050</name>
</gene>
<dbReference type="Gene3D" id="3.10.180.10">
    <property type="entry name" value="2,3-Dihydroxybiphenyl 1,2-Dioxygenase, domain 1"/>
    <property type="match status" value="1"/>
</dbReference>
<evidence type="ECO:0000313" key="3">
    <source>
        <dbReference type="Proteomes" id="UP000306477"/>
    </source>
</evidence>
<dbReference type="CDD" id="cd06587">
    <property type="entry name" value="VOC"/>
    <property type="match status" value="1"/>
</dbReference>
<dbReference type="PROSITE" id="PS51819">
    <property type="entry name" value="VOC"/>
    <property type="match status" value="1"/>
</dbReference>
<dbReference type="AlphaFoldDB" id="A0A4S3PVU5"/>
<accession>A0A4S3PVU5</accession>
<feature type="domain" description="VOC" evidence="1">
    <location>
        <begin position="12"/>
        <end position="129"/>
    </location>
</feature>
<dbReference type="STRING" id="1033734.GCA_000285535_00376"/>
<dbReference type="Proteomes" id="UP000306477">
    <property type="component" value="Unassembled WGS sequence"/>
</dbReference>
<dbReference type="InterPro" id="IPR037523">
    <property type="entry name" value="VOC_core"/>
</dbReference>
<dbReference type="SUPFAM" id="SSF54593">
    <property type="entry name" value="Glyoxalase/Bleomycin resistance protein/Dihydroxybiphenyl dioxygenase"/>
    <property type="match status" value="1"/>
</dbReference>
<sequence>MNNSNQTPIKNTMGGVFIHVSDLKKSVEWYSNILGIEANLDKVKSPVYNIPVTGSTGLTLDDHAFDPTFIHRPSPNPIFNFLVDNIDAAYDFIKSKDIEIVREIERVGENFAWFNFKDPDGNVIMACTG</sequence>
<dbReference type="OrthoDB" id="2354281at2"/>
<evidence type="ECO:0000313" key="2">
    <source>
        <dbReference type="EMBL" id="THE13664.1"/>
    </source>
</evidence>
<dbReference type="InterPro" id="IPR029068">
    <property type="entry name" value="Glyas_Bleomycin-R_OHBP_Dase"/>
</dbReference>
<reference evidence="2 3" key="1">
    <citation type="journal article" date="2019" name="Indoor Air">
        <title>Impacts of indoor surface finishes on bacterial viability.</title>
        <authorList>
            <person name="Hu J."/>
            <person name="Maamar S.B."/>
            <person name="Glawe A.J."/>
            <person name="Gottel N."/>
            <person name="Gilbert J.A."/>
            <person name="Hartmann E.M."/>
        </authorList>
    </citation>
    <scope>NUCLEOTIDE SEQUENCE [LARGE SCALE GENOMIC DNA]</scope>
    <source>
        <strain evidence="2 3">AF060A6</strain>
    </source>
</reference>
<organism evidence="2 3">
    <name type="scientific">Bacillus timonensis</name>
    <dbReference type="NCBI Taxonomy" id="1033734"/>
    <lineage>
        <taxon>Bacteria</taxon>
        <taxon>Bacillati</taxon>
        <taxon>Bacillota</taxon>
        <taxon>Bacilli</taxon>
        <taxon>Bacillales</taxon>
        <taxon>Bacillaceae</taxon>
        <taxon>Bacillus</taxon>
    </lineage>
</organism>
<dbReference type="Pfam" id="PF00903">
    <property type="entry name" value="Glyoxalase"/>
    <property type="match status" value="1"/>
</dbReference>
<dbReference type="RefSeq" id="WP_136378898.1">
    <property type="nucleotide sequence ID" value="NZ_SLUB01000008.1"/>
</dbReference>
<proteinExistence type="predicted"/>
<dbReference type="InterPro" id="IPR004360">
    <property type="entry name" value="Glyas_Fos-R_dOase_dom"/>
</dbReference>
<comment type="caution">
    <text evidence="2">The sequence shown here is derived from an EMBL/GenBank/DDBJ whole genome shotgun (WGS) entry which is preliminary data.</text>
</comment>
<evidence type="ECO:0000259" key="1">
    <source>
        <dbReference type="PROSITE" id="PS51819"/>
    </source>
</evidence>
<dbReference type="EMBL" id="SLUB01000008">
    <property type="protein sequence ID" value="THE13664.1"/>
    <property type="molecule type" value="Genomic_DNA"/>
</dbReference>
<protein>
    <submittedName>
        <fullName evidence="2">VOC family protein</fullName>
    </submittedName>
</protein>